<dbReference type="OrthoDB" id="9806995at2"/>
<evidence type="ECO:0000256" key="1">
    <source>
        <dbReference type="ARBA" id="ARBA00000085"/>
    </source>
</evidence>
<name>A0A3D9HC50_9FLAO</name>
<dbReference type="Pfam" id="PF02518">
    <property type="entry name" value="HATPase_c"/>
    <property type="match status" value="1"/>
</dbReference>
<keyword evidence="5" id="KW-0547">Nucleotide-binding</keyword>
<dbReference type="Pfam" id="PF00512">
    <property type="entry name" value="HisKA"/>
    <property type="match status" value="1"/>
</dbReference>
<dbReference type="GO" id="GO:0005524">
    <property type="term" value="F:ATP binding"/>
    <property type="evidence" value="ECO:0007669"/>
    <property type="project" value="UniProtKB-KW"/>
</dbReference>
<dbReference type="PRINTS" id="PR00344">
    <property type="entry name" value="BCTRLSENSOR"/>
</dbReference>
<dbReference type="InterPro" id="IPR005467">
    <property type="entry name" value="His_kinase_dom"/>
</dbReference>
<dbReference type="CDD" id="cd00082">
    <property type="entry name" value="HisKA"/>
    <property type="match status" value="1"/>
</dbReference>
<protein>
    <recommendedName>
        <fullName evidence="2">histidine kinase</fullName>
        <ecNumber evidence="2">2.7.13.3</ecNumber>
    </recommendedName>
</protein>
<dbReference type="FunFam" id="3.30.565.10:FF:000006">
    <property type="entry name" value="Sensor histidine kinase WalK"/>
    <property type="match status" value="1"/>
</dbReference>
<sequence length="366" mass="40936">MSTTEQALKERIKELTCLYEVSSIIGNSNAKLLEDTLRAIAFSLKNAFQYPEKTEIVISIEQLLISTHASCTSPDENLMIESKISIFNENKGQLIAYSEASNFEQINFLNEEQLLLDNVAIKIGSLLERIEIQKNETSLKRQMERADRLGILGEITAGIAHELNTPLANILGFAELLKDDLSAKSESTEDIDKIIQNAIFSREVVKKLMFFACEMPQEKKRVNIVPNIKNAINLLDATFRKEQVKYIVKIEEEELWLRADPIQLTQIIFNLLINAIYFSPKNGLVTIEAKSTKKDIVLMISDEGKGFVTEDLDKIFQPFFTTKPTGDGSGLGLSVVHGIVASHKGSIVAENNKNKGAIFTITLPKD</sequence>
<dbReference type="InterPro" id="IPR003661">
    <property type="entry name" value="HisK_dim/P_dom"/>
</dbReference>
<dbReference type="Gene3D" id="1.10.287.130">
    <property type="match status" value="1"/>
</dbReference>
<dbReference type="EMBL" id="QRDV01000001">
    <property type="protein sequence ID" value="RED47037.1"/>
    <property type="molecule type" value="Genomic_DNA"/>
</dbReference>
<keyword evidence="11" id="KW-1185">Reference proteome</keyword>
<evidence type="ECO:0000313" key="10">
    <source>
        <dbReference type="EMBL" id="RED47037.1"/>
    </source>
</evidence>
<evidence type="ECO:0000256" key="4">
    <source>
        <dbReference type="ARBA" id="ARBA00022679"/>
    </source>
</evidence>
<dbReference type="Gene3D" id="3.30.565.10">
    <property type="entry name" value="Histidine kinase-like ATPase, C-terminal domain"/>
    <property type="match status" value="1"/>
</dbReference>
<dbReference type="GO" id="GO:0000155">
    <property type="term" value="F:phosphorelay sensor kinase activity"/>
    <property type="evidence" value="ECO:0007669"/>
    <property type="project" value="InterPro"/>
</dbReference>
<dbReference type="InterPro" id="IPR036097">
    <property type="entry name" value="HisK_dim/P_sf"/>
</dbReference>
<dbReference type="InterPro" id="IPR004358">
    <property type="entry name" value="Sig_transdc_His_kin-like_C"/>
</dbReference>
<dbReference type="AlphaFoldDB" id="A0A3D9HC50"/>
<keyword evidence="6" id="KW-0418">Kinase</keyword>
<feature type="domain" description="Histidine kinase" evidence="9">
    <location>
        <begin position="158"/>
        <end position="366"/>
    </location>
</feature>
<reference evidence="10 11" key="1">
    <citation type="submission" date="2018-07" db="EMBL/GenBank/DDBJ databases">
        <title>Genomic Encyclopedia of Type Strains, Phase III (KMG-III): the genomes of soil and plant-associated and newly described type strains.</title>
        <authorList>
            <person name="Whitman W."/>
        </authorList>
    </citation>
    <scope>NUCLEOTIDE SEQUENCE [LARGE SCALE GENOMIC DNA]</scope>
    <source>
        <strain evidence="10 11">CECT 7946</strain>
    </source>
</reference>
<comment type="catalytic activity">
    <reaction evidence="1">
        <text>ATP + protein L-histidine = ADP + protein N-phospho-L-histidine.</text>
        <dbReference type="EC" id="2.7.13.3"/>
    </reaction>
</comment>
<keyword evidence="4" id="KW-0808">Transferase</keyword>
<dbReference type="SMART" id="SM00388">
    <property type="entry name" value="HisKA"/>
    <property type="match status" value="1"/>
</dbReference>
<evidence type="ECO:0000313" key="11">
    <source>
        <dbReference type="Proteomes" id="UP000256980"/>
    </source>
</evidence>
<dbReference type="RefSeq" id="WP_115816079.1">
    <property type="nucleotide sequence ID" value="NZ_QRDV01000001.1"/>
</dbReference>
<dbReference type="EC" id="2.7.13.3" evidence="2"/>
<keyword evidence="3" id="KW-0597">Phosphoprotein</keyword>
<evidence type="ECO:0000256" key="3">
    <source>
        <dbReference type="ARBA" id="ARBA00022553"/>
    </source>
</evidence>
<evidence type="ECO:0000256" key="5">
    <source>
        <dbReference type="ARBA" id="ARBA00022741"/>
    </source>
</evidence>
<gene>
    <name evidence="10" type="ORF">DFQ10_101816</name>
</gene>
<dbReference type="PANTHER" id="PTHR43065">
    <property type="entry name" value="SENSOR HISTIDINE KINASE"/>
    <property type="match status" value="1"/>
</dbReference>
<evidence type="ECO:0000256" key="6">
    <source>
        <dbReference type="ARBA" id="ARBA00022777"/>
    </source>
</evidence>
<dbReference type="SUPFAM" id="SSF55874">
    <property type="entry name" value="ATPase domain of HSP90 chaperone/DNA topoisomerase II/histidine kinase"/>
    <property type="match status" value="1"/>
</dbReference>
<dbReference type="PROSITE" id="PS50109">
    <property type="entry name" value="HIS_KIN"/>
    <property type="match status" value="1"/>
</dbReference>
<evidence type="ECO:0000256" key="2">
    <source>
        <dbReference type="ARBA" id="ARBA00012438"/>
    </source>
</evidence>
<keyword evidence="7" id="KW-0067">ATP-binding</keyword>
<dbReference type="InterPro" id="IPR003594">
    <property type="entry name" value="HATPase_dom"/>
</dbReference>
<dbReference type="PANTHER" id="PTHR43065:SF46">
    <property type="entry name" value="C4-DICARBOXYLATE TRANSPORT SENSOR PROTEIN DCTB"/>
    <property type="match status" value="1"/>
</dbReference>
<dbReference type="SUPFAM" id="SSF47384">
    <property type="entry name" value="Homodimeric domain of signal transducing histidine kinase"/>
    <property type="match status" value="1"/>
</dbReference>
<dbReference type="InterPro" id="IPR036890">
    <property type="entry name" value="HATPase_C_sf"/>
</dbReference>
<keyword evidence="8" id="KW-0902">Two-component regulatory system</keyword>
<comment type="caution">
    <text evidence="10">The sequence shown here is derived from an EMBL/GenBank/DDBJ whole genome shotgun (WGS) entry which is preliminary data.</text>
</comment>
<evidence type="ECO:0000259" key="9">
    <source>
        <dbReference type="PROSITE" id="PS50109"/>
    </source>
</evidence>
<dbReference type="SMART" id="SM00387">
    <property type="entry name" value="HATPase_c"/>
    <property type="match status" value="1"/>
</dbReference>
<proteinExistence type="predicted"/>
<dbReference type="Proteomes" id="UP000256980">
    <property type="component" value="Unassembled WGS sequence"/>
</dbReference>
<accession>A0A3D9HC50</accession>
<organism evidence="10 11">
    <name type="scientific">Winogradskyella eximia</name>
    <dbReference type="NCBI Taxonomy" id="262006"/>
    <lineage>
        <taxon>Bacteria</taxon>
        <taxon>Pseudomonadati</taxon>
        <taxon>Bacteroidota</taxon>
        <taxon>Flavobacteriia</taxon>
        <taxon>Flavobacteriales</taxon>
        <taxon>Flavobacteriaceae</taxon>
        <taxon>Winogradskyella</taxon>
    </lineage>
</organism>
<evidence type="ECO:0000256" key="8">
    <source>
        <dbReference type="ARBA" id="ARBA00023012"/>
    </source>
</evidence>
<evidence type="ECO:0000256" key="7">
    <source>
        <dbReference type="ARBA" id="ARBA00022840"/>
    </source>
</evidence>